<dbReference type="KEGG" id="nha:Nham_3466"/>
<evidence type="ECO:0000313" key="2">
    <source>
        <dbReference type="Proteomes" id="UP000001953"/>
    </source>
</evidence>
<protein>
    <submittedName>
        <fullName evidence="1">Uncharacterized protein</fullName>
    </submittedName>
</protein>
<dbReference type="HOGENOM" id="CLU_1946529_0_0_5"/>
<accession>Q1QHV2</accession>
<name>Q1QHV2_NITHX</name>
<reference evidence="1 2" key="1">
    <citation type="submission" date="2006-03" db="EMBL/GenBank/DDBJ databases">
        <title>Complete sequence of chromosome of Nitrobacter hamburgensis X14.</title>
        <authorList>
            <consortium name="US DOE Joint Genome Institute"/>
            <person name="Copeland A."/>
            <person name="Lucas S."/>
            <person name="Lapidus A."/>
            <person name="Barry K."/>
            <person name="Detter J.C."/>
            <person name="Glavina del Rio T."/>
            <person name="Hammon N."/>
            <person name="Israni S."/>
            <person name="Dalin E."/>
            <person name="Tice H."/>
            <person name="Pitluck S."/>
            <person name="Chain P."/>
            <person name="Malfatti S."/>
            <person name="Shin M."/>
            <person name="Vergez L."/>
            <person name="Schmutz J."/>
            <person name="Larimer F."/>
            <person name="Land M."/>
            <person name="Hauser L."/>
            <person name="Kyrpides N."/>
            <person name="Ivanova N."/>
            <person name="Ward B."/>
            <person name="Arp D."/>
            <person name="Klotz M."/>
            <person name="Stein L."/>
            <person name="O'Mullan G."/>
            <person name="Starkenburg S."/>
            <person name="Sayavedra L."/>
            <person name="Poret-Peterson A.T."/>
            <person name="Gentry M.E."/>
            <person name="Bruce D."/>
            <person name="Richardson P."/>
        </authorList>
    </citation>
    <scope>NUCLEOTIDE SEQUENCE [LARGE SCALE GENOMIC DNA]</scope>
    <source>
        <strain evidence="2">DSM 10229 / NCIMB 13809 / X14</strain>
    </source>
</reference>
<dbReference type="EMBL" id="CP000319">
    <property type="protein sequence ID" value="ABE64195.1"/>
    <property type="molecule type" value="Genomic_DNA"/>
</dbReference>
<dbReference type="AlphaFoldDB" id="Q1QHV2"/>
<dbReference type="Proteomes" id="UP000001953">
    <property type="component" value="Chromosome"/>
</dbReference>
<proteinExistence type="predicted"/>
<keyword evidence="2" id="KW-1185">Reference proteome</keyword>
<organism evidence="1 2">
    <name type="scientific">Nitrobacter hamburgensis (strain DSM 10229 / NCIMB 13809 / X14)</name>
    <dbReference type="NCBI Taxonomy" id="323097"/>
    <lineage>
        <taxon>Bacteria</taxon>
        <taxon>Pseudomonadati</taxon>
        <taxon>Pseudomonadota</taxon>
        <taxon>Alphaproteobacteria</taxon>
        <taxon>Hyphomicrobiales</taxon>
        <taxon>Nitrobacteraceae</taxon>
        <taxon>Nitrobacter</taxon>
    </lineage>
</organism>
<sequence>MRLIDPKNAGVRNCDRGHSLSRRYRFPGAQHIPQSDFQALMRECALPRNSRSLREHNHFAFDDLIFGNKIWTGFRIHRDFRVRKALLDHSDSLGLVGDGDKDEFLAQCATGASARPHGTDLPTFYHSSV</sequence>
<evidence type="ECO:0000313" key="1">
    <source>
        <dbReference type="EMBL" id="ABE64195.1"/>
    </source>
</evidence>
<gene>
    <name evidence="1" type="ordered locus">Nham_3466</name>
</gene>